<comment type="similarity">
    <text evidence="2">Belongs to the oxygen-dependent FAD-linked oxidoreductase family.</text>
</comment>
<dbReference type="InterPro" id="IPR012951">
    <property type="entry name" value="BBE"/>
</dbReference>
<comment type="cofactor">
    <cofactor evidence="1">
        <name>FAD</name>
        <dbReference type="ChEBI" id="CHEBI:57692"/>
    </cofactor>
</comment>
<organism evidence="9 10">
    <name type="scientific">Populus alba x Populus x berolinensis</name>
    <dbReference type="NCBI Taxonomy" id="444605"/>
    <lineage>
        <taxon>Eukaryota</taxon>
        <taxon>Viridiplantae</taxon>
        <taxon>Streptophyta</taxon>
        <taxon>Embryophyta</taxon>
        <taxon>Tracheophyta</taxon>
        <taxon>Spermatophyta</taxon>
        <taxon>Magnoliopsida</taxon>
        <taxon>eudicotyledons</taxon>
        <taxon>Gunneridae</taxon>
        <taxon>Pentapetalae</taxon>
        <taxon>rosids</taxon>
        <taxon>fabids</taxon>
        <taxon>Malpighiales</taxon>
        <taxon>Salicaceae</taxon>
        <taxon>Saliceae</taxon>
        <taxon>Populus</taxon>
    </lineage>
</organism>
<gene>
    <name evidence="9" type="ORF">NC653_004595</name>
</gene>
<reference evidence="9 10" key="1">
    <citation type="journal article" date="2023" name="Mol. Ecol. Resour.">
        <title>Chromosome-level genome assembly of a triploid poplar Populus alba 'Berolinensis'.</title>
        <authorList>
            <person name="Chen S."/>
            <person name="Yu Y."/>
            <person name="Wang X."/>
            <person name="Wang S."/>
            <person name="Zhang T."/>
            <person name="Zhou Y."/>
            <person name="He R."/>
            <person name="Meng N."/>
            <person name="Wang Y."/>
            <person name="Liu W."/>
            <person name="Liu Z."/>
            <person name="Liu J."/>
            <person name="Guo Q."/>
            <person name="Huang H."/>
            <person name="Sederoff R.R."/>
            <person name="Wang G."/>
            <person name="Qu G."/>
            <person name="Chen S."/>
        </authorList>
    </citation>
    <scope>NUCLEOTIDE SEQUENCE [LARGE SCALE GENOMIC DNA]</scope>
    <source>
        <strain evidence="9">SC-2020</strain>
    </source>
</reference>
<keyword evidence="7" id="KW-0325">Glycoprotein</keyword>
<dbReference type="EMBL" id="JAQIZT010000001">
    <property type="protein sequence ID" value="KAJ7015337.1"/>
    <property type="molecule type" value="Genomic_DNA"/>
</dbReference>
<dbReference type="Proteomes" id="UP001164929">
    <property type="component" value="Chromosome 1"/>
</dbReference>
<keyword evidence="5" id="KW-0274">FAD</keyword>
<dbReference type="InterPro" id="IPR016167">
    <property type="entry name" value="FAD-bd_PCMH_sub1"/>
</dbReference>
<dbReference type="InterPro" id="IPR006094">
    <property type="entry name" value="Oxid_FAD_bind_N"/>
</dbReference>
<sequence>MILSSYASLWIFGVLLLSPSLIISLPIRDSFLQCLQKNSDISFPFSTLLYSPVNSSFTSILQSSAQNLRFTLPLTPKPELLFKPVEESHIQAAVICSKQLGIHLRVRSGGHDREGLSYVSEIDTPFIVVDLDMLRSISIDIDGNSAWVQAGATIGELYYRISEKSEKHGFPAGVCPSVGVGGHITGGGYGSMFRKYGLAADNVIDARIIDAQGRVFDRKVMGEDLFWAIRGGGGGSFGIISAWKVKLVPVPSTVTVFRVAKTLEQGATNLLYRWQQVADKLDDDLFLSVSVQLENACKKCKKTISTSYDALFLGDTKRLLQVMQESFPELGLQQQDCIETSWINSVLYMSFFPNNTTPEILLQRNNLFKRYLKGKSDFVKEPIPETALEGLWERLFEEENPTMVLIPYGGMMNKISEYQIPYPHRKGNLFMIDYSTSWKDPSENAAKNIDWHIDWVRKIYEYMAPYVSMNPREAYGNYRDLDLGMNEKTNTSCEEASVWGTKYFKDNFYRLVQVKTRVDPDNFFRHEQSIPPCHISEKERLKCVSWCLSLWKT</sequence>
<dbReference type="GO" id="GO:0071949">
    <property type="term" value="F:FAD binding"/>
    <property type="evidence" value="ECO:0007669"/>
    <property type="project" value="InterPro"/>
</dbReference>
<dbReference type="FunFam" id="3.30.43.10:FF:000004">
    <property type="entry name" value="Berberine bridge enzyme-like 15"/>
    <property type="match status" value="1"/>
</dbReference>
<evidence type="ECO:0000256" key="1">
    <source>
        <dbReference type="ARBA" id="ARBA00001974"/>
    </source>
</evidence>
<dbReference type="PROSITE" id="PS51387">
    <property type="entry name" value="FAD_PCMH"/>
    <property type="match status" value="1"/>
</dbReference>
<dbReference type="SUPFAM" id="SSF56176">
    <property type="entry name" value="FAD-binding/transporter-associated domain-like"/>
    <property type="match status" value="1"/>
</dbReference>
<evidence type="ECO:0000256" key="7">
    <source>
        <dbReference type="ARBA" id="ARBA00023180"/>
    </source>
</evidence>
<keyword evidence="6" id="KW-1015">Disulfide bond</keyword>
<dbReference type="InterPro" id="IPR016166">
    <property type="entry name" value="FAD-bd_PCMH"/>
</dbReference>
<feature type="domain" description="FAD-binding PCMH-type" evidence="8">
    <location>
        <begin position="74"/>
        <end position="250"/>
    </location>
</feature>
<comment type="caution">
    <text evidence="9">The sequence shown here is derived from an EMBL/GenBank/DDBJ whole genome shotgun (WGS) entry which is preliminary data.</text>
</comment>
<evidence type="ECO:0000256" key="3">
    <source>
        <dbReference type="ARBA" id="ARBA00022630"/>
    </source>
</evidence>
<dbReference type="Pfam" id="PF08031">
    <property type="entry name" value="BBE"/>
    <property type="match status" value="1"/>
</dbReference>
<dbReference type="Gene3D" id="3.30.43.10">
    <property type="entry name" value="Uridine Diphospho-n-acetylenolpyruvylglucosamine Reductase, domain 2"/>
    <property type="match status" value="1"/>
</dbReference>
<dbReference type="GO" id="GO:0016491">
    <property type="term" value="F:oxidoreductase activity"/>
    <property type="evidence" value="ECO:0007669"/>
    <property type="project" value="InterPro"/>
</dbReference>
<protein>
    <recommendedName>
        <fullName evidence="8">FAD-binding PCMH-type domain-containing protein</fullName>
    </recommendedName>
</protein>
<proteinExistence type="inferred from homology"/>
<dbReference type="Gene3D" id="3.30.465.10">
    <property type="match status" value="1"/>
</dbReference>
<keyword evidence="4" id="KW-0732">Signal</keyword>
<evidence type="ECO:0000256" key="4">
    <source>
        <dbReference type="ARBA" id="ARBA00022729"/>
    </source>
</evidence>
<evidence type="ECO:0000256" key="6">
    <source>
        <dbReference type="ARBA" id="ARBA00023157"/>
    </source>
</evidence>
<evidence type="ECO:0000256" key="5">
    <source>
        <dbReference type="ARBA" id="ARBA00022827"/>
    </source>
</evidence>
<evidence type="ECO:0000313" key="10">
    <source>
        <dbReference type="Proteomes" id="UP001164929"/>
    </source>
</evidence>
<dbReference type="InterPro" id="IPR036318">
    <property type="entry name" value="FAD-bd_PCMH-like_sf"/>
</dbReference>
<keyword evidence="3" id="KW-0285">Flavoprotein</keyword>
<dbReference type="GO" id="GO:1901696">
    <property type="term" value="P:cannabinoid biosynthetic process"/>
    <property type="evidence" value="ECO:0007669"/>
    <property type="project" value="UniProtKB-ARBA"/>
</dbReference>
<accession>A0AAD6WK86</accession>
<dbReference type="PANTHER" id="PTHR32448">
    <property type="entry name" value="OS08G0158400 PROTEIN"/>
    <property type="match status" value="1"/>
</dbReference>
<dbReference type="AlphaFoldDB" id="A0AAD6WK86"/>
<dbReference type="Gene3D" id="3.40.462.20">
    <property type="match status" value="1"/>
</dbReference>
<evidence type="ECO:0000256" key="2">
    <source>
        <dbReference type="ARBA" id="ARBA00005466"/>
    </source>
</evidence>
<evidence type="ECO:0000259" key="8">
    <source>
        <dbReference type="PROSITE" id="PS51387"/>
    </source>
</evidence>
<evidence type="ECO:0000313" key="9">
    <source>
        <dbReference type="EMBL" id="KAJ7015337.1"/>
    </source>
</evidence>
<dbReference type="InterPro" id="IPR016169">
    <property type="entry name" value="FAD-bd_PCMH_sub2"/>
</dbReference>
<name>A0AAD6WK86_9ROSI</name>
<keyword evidence="10" id="KW-1185">Reference proteome</keyword>
<dbReference type="Pfam" id="PF01565">
    <property type="entry name" value="FAD_binding_4"/>
    <property type="match status" value="1"/>
</dbReference>